<dbReference type="InterPro" id="IPR018060">
    <property type="entry name" value="HTH_AraC"/>
</dbReference>
<evidence type="ECO:0000313" key="6">
    <source>
        <dbReference type="Proteomes" id="UP000461730"/>
    </source>
</evidence>
<dbReference type="Pfam" id="PF12833">
    <property type="entry name" value="HTH_18"/>
    <property type="match status" value="1"/>
</dbReference>
<dbReference type="GO" id="GO:0003700">
    <property type="term" value="F:DNA-binding transcription factor activity"/>
    <property type="evidence" value="ECO:0007669"/>
    <property type="project" value="InterPro"/>
</dbReference>
<reference evidence="5 6" key="1">
    <citation type="submission" date="2019-12" db="EMBL/GenBank/DDBJ databases">
        <title>Chitinophaga sp. strain ysch24 (GDMCC 1.1355), whole genome shotgun sequence.</title>
        <authorList>
            <person name="Zhang X."/>
        </authorList>
    </citation>
    <scope>NUCLEOTIDE SEQUENCE [LARGE SCALE GENOMIC DNA]</scope>
    <source>
        <strain evidence="6">ysch24</strain>
    </source>
</reference>
<dbReference type="SUPFAM" id="SSF46689">
    <property type="entry name" value="Homeodomain-like"/>
    <property type="match status" value="1"/>
</dbReference>
<name>A0A7K1U9K1_9BACT</name>
<feature type="domain" description="HTH araC/xylS-type" evidence="4">
    <location>
        <begin position="1"/>
        <end position="42"/>
    </location>
</feature>
<evidence type="ECO:0000256" key="3">
    <source>
        <dbReference type="ARBA" id="ARBA00023163"/>
    </source>
</evidence>
<dbReference type="Proteomes" id="UP000461730">
    <property type="component" value="Unassembled WGS sequence"/>
</dbReference>
<evidence type="ECO:0000313" key="5">
    <source>
        <dbReference type="EMBL" id="MVT10695.1"/>
    </source>
</evidence>
<gene>
    <name evidence="5" type="ORF">GO493_20660</name>
</gene>
<accession>A0A7K1U9K1</accession>
<dbReference type="InterPro" id="IPR009057">
    <property type="entry name" value="Homeodomain-like_sf"/>
</dbReference>
<evidence type="ECO:0000256" key="1">
    <source>
        <dbReference type="ARBA" id="ARBA00023015"/>
    </source>
</evidence>
<dbReference type="AlphaFoldDB" id="A0A7K1U9K1"/>
<dbReference type="EMBL" id="WRXN01000010">
    <property type="protein sequence ID" value="MVT10695.1"/>
    <property type="molecule type" value="Genomic_DNA"/>
</dbReference>
<sequence>MLLSYREKPGEIYHKLGYENHSSFTQSFKQVYGITPSEYQQQKLNV</sequence>
<dbReference type="InterPro" id="IPR020449">
    <property type="entry name" value="Tscrpt_reg_AraC-type_HTH"/>
</dbReference>
<keyword evidence="1" id="KW-0805">Transcription regulation</keyword>
<keyword evidence="3" id="KW-0804">Transcription</keyword>
<comment type="caution">
    <text evidence="5">The sequence shown here is derived from an EMBL/GenBank/DDBJ whole genome shotgun (WGS) entry which is preliminary data.</text>
</comment>
<evidence type="ECO:0000259" key="4">
    <source>
        <dbReference type="PROSITE" id="PS01124"/>
    </source>
</evidence>
<dbReference type="GO" id="GO:0043565">
    <property type="term" value="F:sequence-specific DNA binding"/>
    <property type="evidence" value="ECO:0007669"/>
    <property type="project" value="InterPro"/>
</dbReference>
<proteinExistence type="predicted"/>
<keyword evidence="2" id="KW-0238">DNA-binding</keyword>
<evidence type="ECO:0000256" key="2">
    <source>
        <dbReference type="ARBA" id="ARBA00023125"/>
    </source>
</evidence>
<keyword evidence="6" id="KW-1185">Reference proteome</keyword>
<dbReference type="PRINTS" id="PR00032">
    <property type="entry name" value="HTHARAC"/>
</dbReference>
<organism evidence="5 6">
    <name type="scientific">Chitinophaga tropicalis</name>
    <dbReference type="NCBI Taxonomy" id="2683588"/>
    <lineage>
        <taxon>Bacteria</taxon>
        <taxon>Pseudomonadati</taxon>
        <taxon>Bacteroidota</taxon>
        <taxon>Chitinophagia</taxon>
        <taxon>Chitinophagales</taxon>
        <taxon>Chitinophagaceae</taxon>
        <taxon>Chitinophaga</taxon>
    </lineage>
</organism>
<dbReference type="PROSITE" id="PS01124">
    <property type="entry name" value="HTH_ARAC_FAMILY_2"/>
    <property type="match status" value="1"/>
</dbReference>
<dbReference type="Gene3D" id="1.10.10.60">
    <property type="entry name" value="Homeodomain-like"/>
    <property type="match status" value="1"/>
</dbReference>
<protein>
    <submittedName>
        <fullName evidence="5">Helix-turn-helix domain-containing protein</fullName>
    </submittedName>
</protein>